<protein>
    <submittedName>
        <fullName evidence="3">Uncharacterized protein</fullName>
    </submittedName>
</protein>
<name>A0A2S0UMB3_9RHOB</name>
<evidence type="ECO:0000313" key="4">
    <source>
        <dbReference type="Proteomes" id="UP000244496"/>
    </source>
</evidence>
<dbReference type="AlphaFoldDB" id="A0A2S0UMB3"/>
<proteinExistence type="predicted"/>
<gene>
    <name evidence="3" type="ORF">HYN69_11055</name>
</gene>
<feature type="transmembrane region" description="Helical" evidence="2">
    <location>
        <begin position="146"/>
        <end position="168"/>
    </location>
</feature>
<feature type="transmembrane region" description="Helical" evidence="2">
    <location>
        <begin position="174"/>
        <end position="191"/>
    </location>
</feature>
<dbReference type="RefSeq" id="WP_108435782.1">
    <property type="nucleotide sequence ID" value="NZ_CP028918.1"/>
</dbReference>
<reference evidence="3 4" key="1">
    <citation type="submission" date="2018-04" db="EMBL/GenBank/DDBJ databases">
        <title>Genome sequencing of Gemmobacter.</title>
        <authorList>
            <person name="Yi H."/>
            <person name="Baek M.-G."/>
        </authorList>
    </citation>
    <scope>NUCLEOTIDE SEQUENCE [LARGE SCALE GENOMIC DNA]</scope>
    <source>
        <strain evidence="3 4">HYN0069</strain>
    </source>
</reference>
<evidence type="ECO:0000313" key="3">
    <source>
        <dbReference type="EMBL" id="AWB48964.1"/>
    </source>
</evidence>
<organism evidence="3 4">
    <name type="scientific">Paragemmobacter aquarius</name>
    <dbReference type="NCBI Taxonomy" id="2169400"/>
    <lineage>
        <taxon>Bacteria</taxon>
        <taxon>Pseudomonadati</taxon>
        <taxon>Pseudomonadota</taxon>
        <taxon>Alphaproteobacteria</taxon>
        <taxon>Rhodobacterales</taxon>
        <taxon>Paracoccaceae</taxon>
        <taxon>Paragemmobacter</taxon>
    </lineage>
</organism>
<dbReference type="KEGG" id="geh:HYN69_11055"/>
<keyword evidence="2" id="KW-1133">Transmembrane helix</keyword>
<dbReference type="EMBL" id="CP028918">
    <property type="protein sequence ID" value="AWB48964.1"/>
    <property type="molecule type" value="Genomic_DNA"/>
</dbReference>
<evidence type="ECO:0000256" key="1">
    <source>
        <dbReference type="SAM" id="MobiDB-lite"/>
    </source>
</evidence>
<keyword evidence="4" id="KW-1185">Reference proteome</keyword>
<keyword evidence="2" id="KW-0472">Membrane</keyword>
<dbReference type="OrthoDB" id="7855251at2"/>
<sequence length="199" mass="21166">MRVIVPRRPLRLGPPRDDAAPDPRQPLVALNIFADVFDPSAANDAEAGIDQRVVASRRRARHRLAAASGTLSPDEANLWHPSLWFGEPATAQPHTTAAISANDAPDCPEPLHAHLARVRLALYADGPDHGQPATAPLSPQMRLAAYAMNATLVVVAFPVGAAVTTYSLLRGSDIRLSAQAIAVVASVLGIWQSGFEQLL</sequence>
<evidence type="ECO:0000256" key="2">
    <source>
        <dbReference type="SAM" id="Phobius"/>
    </source>
</evidence>
<dbReference type="Proteomes" id="UP000244496">
    <property type="component" value="Chromosome"/>
</dbReference>
<feature type="region of interest" description="Disordered" evidence="1">
    <location>
        <begin position="1"/>
        <end position="24"/>
    </location>
</feature>
<accession>A0A2S0UMB3</accession>
<keyword evidence="2" id="KW-0812">Transmembrane</keyword>